<proteinExistence type="predicted"/>
<comment type="caution">
    <text evidence="3">The sequence shown here is derived from an EMBL/GenBank/DDBJ whole genome shotgun (WGS) entry which is preliminary data.</text>
</comment>
<sequence>MSEVERFDGLLLGLAQQMEGGVPQLFDVLFSFLSRKTDFYTGAGIEKAQQMVLEAFNKHSVEARKKADAMKKKREEDQKRLEERRRAQKLKEEAEFKEPRITEITDEEAAEMQRKKEEPVESEAAESADGAFIY</sequence>
<feature type="region of interest" description="Disordered" evidence="1">
    <location>
        <begin position="64"/>
        <end position="134"/>
    </location>
</feature>
<name>A0ABD6EYK3_9BILA</name>
<feature type="domain" description="NudC N-terminal" evidence="2">
    <location>
        <begin position="6"/>
        <end position="55"/>
    </location>
</feature>
<protein>
    <recommendedName>
        <fullName evidence="2">NudC N-terminal domain-containing protein</fullName>
    </recommendedName>
</protein>
<gene>
    <name evidence="3" type="ORF">AB6A40_008391</name>
</gene>
<dbReference type="InterPro" id="IPR025934">
    <property type="entry name" value="NudC_N_dom"/>
</dbReference>
<feature type="compositionally biased region" description="Basic and acidic residues" evidence="1">
    <location>
        <begin position="64"/>
        <end position="103"/>
    </location>
</feature>
<dbReference type="Proteomes" id="UP001608902">
    <property type="component" value="Unassembled WGS sequence"/>
</dbReference>
<reference evidence="3 4" key="1">
    <citation type="submission" date="2024-08" db="EMBL/GenBank/DDBJ databases">
        <title>Gnathostoma spinigerum genome.</title>
        <authorList>
            <person name="Gonzalez-Bertolin B."/>
            <person name="Monzon S."/>
            <person name="Zaballos A."/>
            <person name="Jimenez P."/>
            <person name="Dekumyoy P."/>
            <person name="Varona S."/>
            <person name="Cuesta I."/>
            <person name="Sumanam S."/>
            <person name="Adisakwattana P."/>
            <person name="Gasser R.B."/>
            <person name="Hernandez-Gonzalez A."/>
            <person name="Young N.D."/>
            <person name="Perteguer M.J."/>
        </authorList>
    </citation>
    <scope>NUCLEOTIDE SEQUENCE [LARGE SCALE GENOMIC DNA]</scope>
    <source>
        <strain evidence="3">AL3</strain>
        <tissue evidence="3">Liver</tissue>
    </source>
</reference>
<organism evidence="3 4">
    <name type="scientific">Gnathostoma spinigerum</name>
    <dbReference type="NCBI Taxonomy" id="75299"/>
    <lineage>
        <taxon>Eukaryota</taxon>
        <taxon>Metazoa</taxon>
        <taxon>Ecdysozoa</taxon>
        <taxon>Nematoda</taxon>
        <taxon>Chromadorea</taxon>
        <taxon>Rhabditida</taxon>
        <taxon>Spirurina</taxon>
        <taxon>Gnathostomatomorpha</taxon>
        <taxon>Gnathostomatoidea</taxon>
        <taxon>Gnathostomatidae</taxon>
        <taxon>Gnathostoma</taxon>
    </lineage>
</organism>
<dbReference type="EMBL" id="JBGFUD010007677">
    <property type="protein sequence ID" value="MFH4981682.1"/>
    <property type="molecule type" value="Genomic_DNA"/>
</dbReference>
<evidence type="ECO:0000313" key="4">
    <source>
        <dbReference type="Proteomes" id="UP001608902"/>
    </source>
</evidence>
<dbReference type="AlphaFoldDB" id="A0ABD6EYK3"/>
<evidence type="ECO:0000313" key="3">
    <source>
        <dbReference type="EMBL" id="MFH4981682.1"/>
    </source>
</evidence>
<keyword evidence="4" id="KW-1185">Reference proteome</keyword>
<dbReference type="Pfam" id="PF14050">
    <property type="entry name" value="Nudc_N"/>
    <property type="match status" value="1"/>
</dbReference>
<evidence type="ECO:0000256" key="1">
    <source>
        <dbReference type="SAM" id="MobiDB-lite"/>
    </source>
</evidence>
<accession>A0ABD6EYK3</accession>
<evidence type="ECO:0000259" key="2">
    <source>
        <dbReference type="Pfam" id="PF14050"/>
    </source>
</evidence>